<dbReference type="InterPro" id="IPR038162">
    <property type="entry name" value="SoxY_sf"/>
</dbReference>
<keyword evidence="4" id="KW-1185">Reference proteome</keyword>
<dbReference type="RefSeq" id="WP_110019314.1">
    <property type="nucleotide sequence ID" value="NZ_QGTJ01000008.1"/>
</dbReference>
<gene>
    <name evidence="3" type="ORF">C7443_108141</name>
</gene>
<evidence type="ECO:0000256" key="1">
    <source>
        <dbReference type="SAM" id="SignalP"/>
    </source>
</evidence>
<dbReference type="Proteomes" id="UP000246569">
    <property type="component" value="Unassembled WGS sequence"/>
</dbReference>
<keyword evidence="1" id="KW-0732">Signal</keyword>
<sequence>MKTLTRRRLLQALAALAALGVLPRRLHARAEAAFAASALDTALQALYGSRELVEHAGLQLEVPAAPDNPAQVPVQLRAAGLPPVHAFVLFAAANPLPLIARFELGEGVEPQLDVRIKVGGSGRLLLVAETAAGLFRTEAHVDAAAGACG</sequence>
<feature type="domain" description="Ig-like SoxY" evidence="2">
    <location>
        <begin position="44"/>
        <end position="148"/>
    </location>
</feature>
<feature type="signal peptide" evidence="1">
    <location>
        <begin position="1"/>
        <end position="28"/>
    </location>
</feature>
<protein>
    <submittedName>
        <fullName evidence="3">Thiosulfate-binding protein SoxY</fullName>
    </submittedName>
</protein>
<feature type="chain" id="PRO_5016460682" evidence="1">
    <location>
        <begin position="29"/>
        <end position="149"/>
    </location>
</feature>
<dbReference type="AlphaFoldDB" id="A0A317MTF5"/>
<evidence type="ECO:0000313" key="4">
    <source>
        <dbReference type="Proteomes" id="UP000246569"/>
    </source>
</evidence>
<dbReference type="PROSITE" id="PS51318">
    <property type="entry name" value="TAT"/>
    <property type="match status" value="1"/>
</dbReference>
<dbReference type="Gene3D" id="2.60.40.2470">
    <property type="entry name" value="SoxY domain"/>
    <property type="match status" value="1"/>
</dbReference>
<name>A0A317MTF5_9GAMM</name>
<accession>A0A317MTF5</accession>
<proteinExistence type="predicted"/>
<dbReference type="OrthoDB" id="9798154at2"/>
<evidence type="ECO:0000313" key="3">
    <source>
        <dbReference type="EMBL" id="PWV60212.1"/>
    </source>
</evidence>
<comment type="caution">
    <text evidence="3">The sequence shown here is derived from an EMBL/GenBank/DDBJ whole genome shotgun (WGS) entry which is preliminary data.</text>
</comment>
<evidence type="ECO:0000259" key="2">
    <source>
        <dbReference type="Pfam" id="PF13501"/>
    </source>
</evidence>
<reference evidence="3 4" key="1">
    <citation type="submission" date="2018-05" db="EMBL/GenBank/DDBJ databases">
        <title>Genomic Encyclopedia of Type Strains, Phase IV (KMG-IV): sequencing the most valuable type-strain genomes for metagenomic binning, comparative biology and taxonomic classification.</title>
        <authorList>
            <person name="Goeker M."/>
        </authorList>
    </citation>
    <scope>NUCLEOTIDE SEQUENCE [LARGE SCALE GENOMIC DNA]</scope>
    <source>
        <strain evidence="3 4">DSM 23606</strain>
    </source>
</reference>
<organism evidence="3 4">
    <name type="scientific">Plasticicumulans acidivorans</name>
    <dbReference type="NCBI Taxonomy" id="886464"/>
    <lineage>
        <taxon>Bacteria</taxon>
        <taxon>Pseudomonadati</taxon>
        <taxon>Pseudomonadota</taxon>
        <taxon>Gammaproteobacteria</taxon>
        <taxon>Candidatus Competibacteraceae</taxon>
        <taxon>Plasticicumulans</taxon>
    </lineage>
</organism>
<dbReference type="Pfam" id="PF13501">
    <property type="entry name" value="SoxY"/>
    <property type="match status" value="1"/>
</dbReference>
<dbReference type="InterPro" id="IPR032711">
    <property type="entry name" value="SoxY"/>
</dbReference>
<dbReference type="EMBL" id="QGTJ01000008">
    <property type="protein sequence ID" value="PWV60212.1"/>
    <property type="molecule type" value="Genomic_DNA"/>
</dbReference>
<dbReference type="InterPro" id="IPR006311">
    <property type="entry name" value="TAT_signal"/>
</dbReference>